<proteinExistence type="predicted"/>
<sequence>MAHQLLHRTVDVLPVTEYGPAQHPTLTVDVLGARVHHHVDPQRKALLQ</sequence>
<dbReference type="EMBL" id="CSBK01002733">
    <property type="protein sequence ID" value="CPA16332.1"/>
    <property type="molecule type" value="Genomic_DNA"/>
</dbReference>
<organism evidence="1 2">
    <name type="scientific">Mycobacterium tuberculosis</name>
    <dbReference type="NCBI Taxonomy" id="1773"/>
    <lineage>
        <taxon>Bacteria</taxon>
        <taxon>Bacillati</taxon>
        <taxon>Actinomycetota</taxon>
        <taxon>Actinomycetes</taxon>
        <taxon>Mycobacteriales</taxon>
        <taxon>Mycobacteriaceae</taxon>
        <taxon>Mycobacterium</taxon>
        <taxon>Mycobacterium tuberculosis complex</taxon>
    </lineage>
</organism>
<protein>
    <submittedName>
        <fullName evidence="1">Membrane NADH dehydrogenase NDHA</fullName>
    </submittedName>
</protein>
<reference evidence="2" key="1">
    <citation type="submission" date="2015-03" db="EMBL/GenBank/DDBJ databases">
        <authorList>
            <consortium name="Pathogen Informatics"/>
        </authorList>
    </citation>
    <scope>NUCLEOTIDE SEQUENCE [LARGE SCALE GENOMIC DNA]</scope>
    <source>
        <strain evidence="2">N09902308</strain>
    </source>
</reference>
<dbReference type="AlphaFoldDB" id="A0A916LFK2"/>
<accession>A0A916LFK2</accession>
<name>A0A916LFK2_MYCTX</name>
<evidence type="ECO:0000313" key="1">
    <source>
        <dbReference type="EMBL" id="CPA16332.1"/>
    </source>
</evidence>
<comment type="caution">
    <text evidence="1">The sequence shown here is derived from an EMBL/GenBank/DDBJ whole genome shotgun (WGS) entry which is preliminary data.</text>
</comment>
<evidence type="ECO:0000313" key="2">
    <source>
        <dbReference type="Proteomes" id="UP000039021"/>
    </source>
</evidence>
<gene>
    <name evidence="1" type="ORF">ERS007739_04405</name>
</gene>
<dbReference type="Proteomes" id="UP000039021">
    <property type="component" value="Unassembled WGS sequence"/>
</dbReference>